<dbReference type="InterPro" id="IPR006015">
    <property type="entry name" value="Universal_stress_UspA"/>
</dbReference>
<dbReference type="InterPro" id="IPR006016">
    <property type="entry name" value="UspA"/>
</dbReference>
<proteinExistence type="inferred from homology"/>
<reference evidence="3 4" key="1">
    <citation type="submission" date="2018-07" db="EMBL/GenBank/DDBJ databases">
        <title>Venubactetium sediminum gen. nov., sp. nov., isolated from a marine solar saltern.</title>
        <authorList>
            <person name="Wang S."/>
        </authorList>
    </citation>
    <scope>NUCLEOTIDE SEQUENCE [LARGE SCALE GENOMIC DNA]</scope>
    <source>
        <strain evidence="3 4">WD2A32</strain>
    </source>
</reference>
<evidence type="ECO:0000313" key="4">
    <source>
        <dbReference type="Proteomes" id="UP000253941"/>
    </source>
</evidence>
<dbReference type="Gene3D" id="3.40.50.620">
    <property type="entry name" value="HUPs"/>
    <property type="match status" value="1"/>
</dbReference>
<feature type="domain" description="UspA" evidence="2">
    <location>
        <begin position="21"/>
        <end position="195"/>
    </location>
</feature>
<dbReference type="AlphaFoldDB" id="A0A369TAT5"/>
<protein>
    <submittedName>
        <fullName evidence="3">Universal stress protein</fullName>
    </submittedName>
</protein>
<name>A0A369TAT5_9PROT</name>
<accession>A0A369TAT5</accession>
<gene>
    <name evidence="3" type="ORF">DRB17_07160</name>
</gene>
<dbReference type="Proteomes" id="UP000253941">
    <property type="component" value="Unassembled WGS sequence"/>
</dbReference>
<dbReference type="InterPro" id="IPR014729">
    <property type="entry name" value="Rossmann-like_a/b/a_fold"/>
</dbReference>
<comment type="caution">
    <text evidence="3">The sequence shown here is derived from an EMBL/GenBank/DDBJ whole genome shotgun (WGS) entry which is preliminary data.</text>
</comment>
<dbReference type="EMBL" id="QPMH01000005">
    <property type="protein sequence ID" value="RDD62423.1"/>
    <property type="molecule type" value="Genomic_DNA"/>
</dbReference>
<organism evidence="3 4">
    <name type="scientific">Ferruginivarius sediminum</name>
    <dbReference type="NCBI Taxonomy" id="2661937"/>
    <lineage>
        <taxon>Bacteria</taxon>
        <taxon>Pseudomonadati</taxon>
        <taxon>Pseudomonadota</taxon>
        <taxon>Alphaproteobacteria</taxon>
        <taxon>Rhodospirillales</taxon>
        <taxon>Rhodospirillaceae</taxon>
        <taxon>Ferruginivarius</taxon>
    </lineage>
</organism>
<sequence length="196" mass="21133">MTWAALETIGETDDIGDLPAMKHIVTAIDGSDHAYKAFDFAVDLAQKYGARLTAVHVISDRPLTEGERRMAENEYLGDVVEGLNLGGLMESKGDPRLFARELLGKHGETGLRVRRAIGHRYLDEAKSRAHHKGFREIDTSVEEGDPADEILAAAERVGADVIVTGSRGLGNITGALLGSVSHKVAQRATCTCINVK</sequence>
<keyword evidence="4" id="KW-1185">Reference proteome</keyword>
<dbReference type="PANTHER" id="PTHR46268">
    <property type="entry name" value="STRESS RESPONSE PROTEIN NHAX"/>
    <property type="match status" value="1"/>
</dbReference>
<dbReference type="Pfam" id="PF00582">
    <property type="entry name" value="Usp"/>
    <property type="match status" value="1"/>
</dbReference>
<dbReference type="PANTHER" id="PTHR46268:SF6">
    <property type="entry name" value="UNIVERSAL STRESS PROTEIN UP12"/>
    <property type="match status" value="1"/>
</dbReference>
<evidence type="ECO:0000259" key="2">
    <source>
        <dbReference type="Pfam" id="PF00582"/>
    </source>
</evidence>
<evidence type="ECO:0000313" key="3">
    <source>
        <dbReference type="EMBL" id="RDD62423.1"/>
    </source>
</evidence>
<evidence type="ECO:0000256" key="1">
    <source>
        <dbReference type="ARBA" id="ARBA00008791"/>
    </source>
</evidence>
<dbReference type="CDD" id="cd00293">
    <property type="entry name" value="USP-like"/>
    <property type="match status" value="1"/>
</dbReference>
<dbReference type="PRINTS" id="PR01438">
    <property type="entry name" value="UNVRSLSTRESS"/>
</dbReference>
<dbReference type="SUPFAM" id="SSF52402">
    <property type="entry name" value="Adenine nucleotide alpha hydrolases-like"/>
    <property type="match status" value="1"/>
</dbReference>
<comment type="similarity">
    <text evidence="1">Belongs to the universal stress protein A family.</text>
</comment>